<keyword evidence="3" id="KW-1185">Reference proteome</keyword>
<dbReference type="Pfam" id="PF06776">
    <property type="entry name" value="IalB"/>
    <property type="match status" value="1"/>
</dbReference>
<keyword evidence="1" id="KW-0732">Signal</keyword>
<gene>
    <name evidence="2" type="ORF">SAMN04487959_101205</name>
</gene>
<dbReference type="EMBL" id="FOPY01000001">
    <property type="protein sequence ID" value="SFH20027.1"/>
    <property type="molecule type" value="Genomic_DNA"/>
</dbReference>
<dbReference type="InterPro" id="IPR038696">
    <property type="entry name" value="IalB_sf"/>
</dbReference>
<dbReference type="RefSeq" id="WP_092843033.1">
    <property type="nucleotide sequence ID" value="NZ_FOPY01000001.1"/>
</dbReference>
<feature type="chain" id="PRO_5011492842" evidence="1">
    <location>
        <begin position="27"/>
        <end position="174"/>
    </location>
</feature>
<accession>A0A1I2Y3V4</accession>
<name>A0A1I2Y3V4_9GAMM</name>
<protein>
    <submittedName>
        <fullName evidence="2">Invasion protein IalB, involved in pathogenesis</fullName>
    </submittedName>
</protein>
<dbReference type="Proteomes" id="UP000199040">
    <property type="component" value="Unassembled WGS sequence"/>
</dbReference>
<evidence type="ECO:0000313" key="2">
    <source>
        <dbReference type="EMBL" id="SFH20027.1"/>
    </source>
</evidence>
<sequence length="174" mass="18861">MLKRTKLPRRALACLAALAMAPAALAQQPTNEADVTTEQFQEWEVRCPQGAAAQGACTMTQLVNNPDGSRPLMRVVMAYPPEIDTAAMAFFLPLGTRLAPGLQLSVDGGEPVSFPFQVCMEQGCRADLPLRPELMQQLRSGTSATLSLIGPRGNRMDLDISLMGFTNASERIQR</sequence>
<reference evidence="2 3" key="1">
    <citation type="submission" date="2016-10" db="EMBL/GenBank/DDBJ databases">
        <authorList>
            <person name="de Groot N.N."/>
        </authorList>
    </citation>
    <scope>NUCLEOTIDE SEQUENCE [LARGE SCALE GENOMIC DNA]</scope>
    <source>
        <strain evidence="2 3">CGMCC 1.6848</strain>
    </source>
</reference>
<evidence type="ECO:0000256" key="1">
    <source>
        <dbReference type="SAM" id="SignalP"/>
    </source>
</evidence>
<feature type="signal peptide" evidence="1">
    <location>
        <begin position="1"/>
        <end position="26"/>
    </location>
</feature>
<evidence type="ECO:0000313" key="3">
    <source>
        <dbReference type="Proteomes" id="UP000199040"/>
    </source>
</evidence>
<dbReference type="InterPro" id="IPR010642">
    <property type="entry name" value="Invasion_prot_B"/>
</dbReference>
<dbReference type="AlphaFoldDB" id="A0A1I2Y3V4"/>
<dbReference type="STRING" id="442341.SAMN04487959_101205"/>
<dbReference type="Gene3D" id="2.60.40.1880">
    <property type="entry name" value="Invasion associated locus B (IalB) protein"/>
    <property type="match status" value="1"/>
</dbReference>
<organism evidence="2 3">
    <name type="scientific">Modicisalibacter xianhensis</name>
    <dbReference type="NCBI Taxonomy" id="442341"/>
    <lineage>
        <taxon>Bacteria</taxon>
        <taxon>Pseudomonadati</taxon>
        <taxon>Pseudomonadota</taxon>
        <taxon>Gammaproteobacteria</taxon>
        <taxon>Oceanospirillales</taxon>
        <taxon>Halomonadaceae</taxon>
        <taxon>Modicisalibacter</taxon>
    </lineage>
</organism>
<proteinExistence type="predicted"/>